<dbReference type="PANTHER" id="PTHR38370">
    <property type="entry name" value="BETA-1,4-XYLOSIDASE"/>
    <property type="match status" value="1"/>
</dbReference>
<reference evidence="2 3" key="1">
    <citation type="submission" date="2024-11" db="EMBL/GenBank/DDBJ databases">
        <title>A near-complete genome assembly of Cinchona calisaya.</title>
        <authorList>
            <person name="Lian D.C."/>
            <person name="Zhao X.W."/>
            <person name="Wei L."/>
        </authorList>
    </citation>
    <scope>NUCLEOTIDE SEQUENCE [LARGE SCALE GENOMIC DNA]</scope>
    <source>
        <tissue evidence="2">Nenye</tissue>
    </source>
</reference>
<protein>
    <submittedName>
        <fullName evidence="2">Uncharacterized protein</fullName>
    </submittedName>
</protein>
<dbReference type="PANTHER" id="PTHR38370:SF1">
    <property type="entry name" value="BETA-1,4-XYLOSIDASE"/>
    <property type="match status" value="1"/>
</dbReference>
<sequence length="110" mass="12115">MKKQKPALHGYRSLSDSSNRSYHFLLGGGEQSNEGSSHRRTRSEFHQPQCFDNFLEQHSSGAGTRLDFISNAQNFNRANSILSPSTTNLSGQLNSTSTMASYQVSTGIKS</sequence>
<keyword evidence="3" id="KW-1185">Reference proteome</keyword>
<accession>A0ABD2Z7C4</accession>
<proteinExistence type="predicted"/>
<gene>
    <name evidence="2" type="ORF">ACH5RR_022270</name>
</gene>
<dbReference type="Proteomes" id="UP001630127">
    <property type="component" value="Unassembled WGS sequence"/>
</dbReference>
<organism evidence="2 3">
    <name type="scientific">Cinchona calisaya</name>
    <dbReference type="NCBI Taxonomy" id="153742"/>
    <lineage>
        <taxon>Eukaryota</taxon>
        <taxon>Viridiplantae</taxon>
        <taxon>Streptophyta</taxon>
        <taxon>Embryophyta</taxon>
        <taxon>Tracheophyta</taxon>
        <taxon>Spermatophyta</taxon>
        <taxon>Magnoliopsida</taxon>
        <taxon>eudicotyledons</taxon>
        <taxon>Gunneridae</taxon>
        <taxon>Pentapetalae</taxon>
        <taxon>asterids</taxon>
        <taxon>lamiids</taxon>
        <taxon>Gentianales</taxon>
        <taxon>Rubiaceae</taxon>
        <taxon>Cinchonoideae</taxon>
        <taxon>Cinchoneae</taxon>
        <taxon>Cinchona</taxon>
    </lineage>
</organism>
<dbReference type="EMBL" id="JBJUIK010000010">
    <property type="protein sequence ID" value="KAL3515368.1"/>
    <property type="molecule type" value="Genomic_DNA"/>
</dbReference>
<evidence type="ECO:0000313" key="2">
    <source>
        <dbReference type="EMBL" id="KAL3515368.1"/>
    </source>
</evidence>
<comment type="caution">
    <text evidence="2">The sequence shown here is derived from an EMBL/GenBank/DDBJ whole genome shotgun (WGS) entry which is preliminary data.</text>
</comment>
<name>A0ABD2Z7C4_9GENT</name>
<evidence type="ECO:0000313" key="3">
    <source>
        <dbReference type="Proteomes" id="UP001630127"/>
    </source>
</evidence>
<dbReference type="AlphaFoldDB" id="A0ABD2Z7C4"/>
<evidence type="ECO:0000256" key="1">
    <source>
        <dbReference type="SAM" id="MobiDB-lite"/>
    </source>
</evidence>
<feature type="region of interest" description="Disordered" evidence="1">
    <location>
        <begin position="1"/>
        <end position="45"/>
    </location>
</feature>